<keyword evidence="3" id="KW-0255">Endonuclease</keyword>
<dbReference type="InterPro" id="IPR052906">
    <property type="entry name" value="Type_IV_Methyl-Rstrct_Enzyme"/>
</dbReference>
<gene>
    <name evidence="3" type="ORF">ACFQQH_10205</name>
</gene>
<evidence type="ECO:0000313" key="4">
    <source>
        <dbReference type="Proteomes" id="UP001596483"/>
    </source>
</evidence>
<keyword evidence="1" id="KW-0812">Transmembrane</keyword>
<dbReference type="InterPro" id="IPR011335">
    <property type="entry name" value="Restrct_endonuc-II-like"/>
</dbReference>
<sequence>MKKKRGRRKSTDTIEFNIPPIFLYVTILFSMGVRLAWEIKNVHHDFQTILTLWLFIFFIIVGLFIILGLQRPFYRTRRIEHWRYREKTLLVLYFFLVTIMVGEAFKYGRLLIPVYFICLFYVALLAVRNGNKLFEIKPSIDHVSLKEVDQMSGTEFEVFLSKLYRGLGYKVEVTPHTDFGIDLIVVKDGMRSGIQAKCYGEGRTVGVAAVNEVCGGAGYWNVQNKVVITNRVFTKKAMITARSNNVIMIDRNDLQELIDDYNKMVNSKEYIPPPSA</sequence>
<keyword evidence="4" id="KW-1185">Reference proteome</keyword>
<dbReference type="GO" id="GO:0004519">
    <property type="term" value="F:endonuclease activity"/>
    <property type="evidence" value="ECO:0007669"/>
    <property type="project" value="UniProtKB-KW"/>
</dbReference>
<feature type="transmembrane region" description="Helical" evidence="1">
    <location>
        <begin position="21"/>
        <end position="37"/>
    </location>
</feature>
<organism evidence="3 4">
    <name type="scientific">Bhargavaea changchunensis</name>
    <dbReference type="NCBI Taxonomy" id="2134037"/>
    <lineage>
        <taxon>Bacteria</taxon>
        <taxon>Bacillati</taxon>
        <taxon>Bacillota</taxon>
        <taxon>Bacilli</taxon>
        <taxon>Bacillales</taxon>
        <taxon>Caryophanaceae</taxon>
        <taxon>Bhargavaea</taxon>
    </lineage>
</organism>
<evidence type="ECO:0000313" key="3">
    <source>
        <dbReference type="EMBL" id="MFC7365485.1"/>
    </source>
</evidence>
<dbReference type="RefSeq" id="WP_157296099.1">
    <property type="nucleotide sequence ID" value="NZ_JBHTCT010000030.1"/>
</dbReference>
<evidence type="ECO:0000256" key="1">
    <source>
        <dbReference type="SAM" id="Phobius"/>
    </source>
</evidence>
<keyword evidence="3" id="KW-0540">Nuclease</keyword>
<evidence type="ECO:0000259" key="2">
    <source>
        <dbReference type="Pfam" id="PF04471"/>
    </source>
</evidence>
<feature type="transmembrane region" description="Helical" evidence="1">
    <location>
        <begin position="89"/>
        <end position="105"/>
    </location>
</feature>
<dbReference type="EMBL" id="JBHTCT010000030">
    <property type="protein sequence ID" value="MFC7365485.1"/>
    <property type="molecule type" value="Genomic_DNA"/>
</dbReference>
<accession>A0ABW2NHS6</accession>
<proteinExistence type="predicted"/>
<keyword evidence="1" id="KW-0472">Membrane</keyword>
<comment type="caution">
    <text evidence="3">The sequence shown here is derived from an EMBL/GenBank/DDBJ whole genome shotgun (WGS) entry which is preliminary data.</text>
</comment>
<protein>
    <submittedName>
        <fullName evidence="3">Restriction endonuclease</fullName>
    </submittedName>
</protein>
<reference evidence="4" key="1">
    <citation type="journal article" date="2019" name="Int. J. Syst. Evol. Microbiol.">
        <title>The Global Catalogue of Microorganisms (GCM) 10K type strain sequencing project: providing services to taxonomists for standard genome sequencing and annotation.</title>
        <authorList>
            <consortium name="The Broad Institute Genomics Platform"/>
            <consortium name="The Broad Institute Genome Sequencing Center for Infectious Disease"/>
            <person name="Wu L."/>
            <person name="Ma J."/>
        </authorList>
    </citation>
    <scope>NUCLEOTIDE SEQUENCE [LARGE SCALE GENOMIC DNA]</scope>
    <source>
        <strain evidence="4">JCM 4738</strain>
    </source>
</reference>
<feature type="transmembrane region" description="Helical" evidence="1">
    <location>
        <begin position="49"/>
        <end position="69"/>
    </location>
</feature>
<feature type="transmembrane region" description="Helical" evidence="1">
    <location>
        <begin position="111"/>
        <end position="127"/>
    </location>
</feature>
<dbReference type="Proteomes" id="UP001596483">
    <property type="component" value="Unassembled WGS sequence"/>
</dbReference>
<dbReference type="InterPro" id="IPR011856">
    <property type="entry name" value="tRNA_endonuc-like_dom_sf"/>
</dbReference>
<dbReference type="InterPro" id="IPR007560">
    <property type="entry name" value="Restrct_endonuc_IV_Mrr"/>
</dbReference>
<keyword evidence="1" id="KW-1133">Transmembrane helix</keyword>
<dbReference type="Gene3D" id="3.40.1350.10">
    <property type="match status" value="1"/>
</dbReference>
<feature type="domain" description="Restriction endonuclease type IV Mrr" evidence="2">
    <location>
        <begin position="149"/>
        <end position="258"/>
    </location>
</feature>
<dbReference type="PANTHER" id="PTHR30015:SF6">
    <property type="entry name" value="SLL1429 PROTEIN"/>
    <property type="match status" value="1"/>
</dbReference>
<dbReference type="Pfam" id="PF04471">
    <property type="entry name" value="Mrr_cat"/>
    <property type="match status" value="1"/>
</dbReference>
<keyword evidence="3" id="KW-0378">Hydrolase</keyword>
<name>A0ABW2NHS6_9BACL</name>
<dbReference type="PANTHER" id="PTHR30015">
    <property type="entry name" value="MRR RESTRICTION SYSTEM PROTEIN"/>
    <property type="match status" value="1"/>
</dbReference>
<dbReference type="SUPFAM" id="SSF52980">
    <property type="entry name" value="Restriction endonuclease-like"/>
    <property type="match status" value="1"/>
</dbReference>